<name>A0A0L0F2N9_9EUKA</name>
<evidence type="ECO:0000313" key="2">
    <source>
        <dbReference type="Proteomes" id="UP000054560"/>
    </source>
</evidence>
<accession>A0A0L0F2N9</accession>
<dbReference type="GeneID" id="25917539"/>
<dbReference type="EMBL" id="KQ251168">
    <property type="protein sequence ID" value="KNC70438.1"/>
    <property type="molecule type" value="Genomic_DNA"/>
</dbReference>
<protein>
    <submittedName>
        <fullName evidence="1">Uncharacterized protein</fullName>
    </submittedName>
</protein>
<dbReference type="RefSeq" id="XP_014144340.1">
    <property type="nucleotide sequence ID" value="XM_014288865.1"/>
</dbReference>
<keyword evidence="2" id="KW-1185">Reference proteome</keyword>
<dbReference type="AlphaFoldDB" id="A0A0L0F2N9"/>
<dbReference type="Proteomes" id="UP000054560">
    <property type="component" value="Unassembled WGS sequence"/>
</dbReference>
<proteinExistence type="predicted"/>
<organism evidence="1 2">
    <name type="scientific">Sphaeroforma arctica JP610</name>
    <dbReference type="NCBI Taxonomy" id="667725"/>
    <lineage>
        <taxon>Eukaryota</taxon>
        <taxon>Ichthyosporea</taxon>
        <taxon>Ichthyophonida</taxon>
        <taxon>Sphaeroforma</taxon>
    </lineage>
</organism>
<feature type="non-terminal residue" evidence="1">
    <location>
        <position position="52"/>
    </location>
</feature>
<sequence length="52" mass="5749">MLDDNDIRQTHLQLGLGPQLVLDRTTDNQSIPSIFFQHKKLSNVVNGSGSSL</sequence>
<reference evidence="1 2" key="1">
    <citation type="submission" date="2011-02" db="EMBL/GenBank/DDBJ databases">
        <title>The Genome Sequence of Sphaeroforma arctica JP610.</title>
        <authorList>
            <consortium name="The Broad Institute Genome Sequencing Platform"/>
            <person name="Russ C."/>
            <person name="Cuomo C."/>
            <person name="Young S.K."/>
            <person name="Zeng Q."/>
            <person name="Gargeya S."/>
            <person name="Alvarado L."/>
            <person name="Berlin A."/>
            <person name="Chapman S.B."/>
            <person name="Chen Z."/>
            <person name="Freedman E."/>
            <person name="Gellesch M."/>
            <person name="Goldberg J."/>
            <person name="Griggs A."/>
            <person name="Gujja S."/>
            <person name="Heilman E."/>
            <person name="Heiman D."/>
            <person name="Howarth C."/>
            <person name="Mehta T."/>
            <person name="Neiman D."/>
            <person name="Pearson M."/>
            <person name="Roberts A."/>
            <person name="Saif S."/>
            <person name="Shea T."/>
            <person name="Shenoy N."/>
            <person name="Sisk P."/>
            <person name="Stolte C."/>
            <person name="Sykes S."/>
            <person name="White J."/>
            <person name="Yandava C."/>
            <person name="Burger G."/>
            <person name="Gray M.W."/>
            <person name="Holland P.W.H."/>
            <person name="King N."/>
            <person name="Lang F.B.F."/>
            <person name="Roger A.J."/>
            <person name="Ruiz-Trillo I."/>
            <person name="Haas B."/>
            <person name="Nusbaum C."/>
            <person name="Birren B."/>
        </authorList>
    </citation>
    <scope>NUCLEOTIDE SEQUENCE [LARGE SCALE GENOMIC DNA]</scope>
    <source>
        <strain evidence="1 2">JP610</strain>
    </source>
</reference>
<gene>
    <name evidence="1" type="ORF">SARC_17035</name>
</gene>
<evidence type="ECO:0000313" key="1">
    <source>
        <dbReference type="EMBL" id="KNC70438.1"/>
    </source>
</evidence>